<dbReference type="EMBL" id="LN831790">
    <property type="protein sequence ID" value="CQR65796.1"/>
    <property type="molecule type" value="Genomic_DNA"/>
</dbReference>
<dbReference type="RefSeq" id="WP_029387235.1">
    <property type="nucleotide sequence ID" value="NZ_AZSD01000516.1"/>
</dbReference>
<evidence type="ECO:0000256" key="1">
    <source>
        <dbReference type="SAM" id="MobiDB-lite"/>
    </source>
</evidence>
<dbReference type="Proteomes" id="UP000035016">
    <property type="component" value="Chromosome Chromosome"/>
</dbReference>
<organism evidence="2 3">
    <name type="scientific">Streptomyces leeuwenhoekii</name>
    <dbReference type="NCBI Taxonomy" id="1437453"/>
    <lineage>
        <taxon>Bacteria</taxon>
        <taxon>Bacillati</taxon>
        <taxon>Actinomycetota</taxon>
        <taxon>Actinomycetes</taxon>
        <taxon>Kitasatosporales</taxon>
        <taxon>Streptomycetaceae</taxon>
        <taxon>Streptomyces</taxon>
    </lineage>
</organism>
<accession>A0A0F7W961</accession>
<dbReference type="KEGG" id="sle:sle_63420"/>
<gene>
    <name evidence="2" type="primary">sle_63420</name>
</gene>
<feature type="region of interest" description="Disordered" evidence="1">
    <location>
        <begin position="104"/>
        <end position="127"/>
    </location>
</feature>
<evidence type="ECO:0000313" key="2">
    <source>
        <dbReference type="EMBL" id="CQR65796.1"/>
    </source>
</evidence>
<proteinExistence type="predicted"/>
<reference evidence="2 3" key="1">
    <citation type="submission" date="2015-02" db="EMBL/GenBank/DDBJ databases">
        <authorList>
            <person name="Gomez-Escribano P.J."/>
        </authorList>
    </citation>
    <scope>NUCLEOTIDE SEQUENCE [LARGE SCALE GENOMIC DNA]</scope>
    <source>
        <strain evidence="3">C34 (DSM 42122 / NRRL B-24963)</strain>
    </source>
</reference>
<evidence type="ECO:0000313" key="3">
    <source>
        <dbReference type="Proteomes" id="UP000035016"/>
    </source>
</evidence>
<name>A0A0F7W961_STRLW</name>
<dbReference type="AlphaFoldDB" id="A0A0F7W961"/>
<protein>
    <submittedName>
        <fullName evidence="2">Uncharacterized protein</fullName>
    </submittedName>
</protein>
<sequence>MTIRDQERLLFTRAWRAAVAGLLLFAGLCVGGAGAADAASGIIPVVSDEFTLSRQADHSGAVDSTLTGSRVGPALLHDLTGGRSGKAGLCYPAPFNPGVDADGYCWGEPTDGDESGTSQWAPQGFSVPRTSAGDGYWEGERWEVTSWHLGSDNRQSRLRFVDRTSDTPRYYDVALVDFGGGTSVTAHRSHADGVVWYENRLFVANGGTLDVFDLDDLTRYSGISGFDHVLPVRARYTTTVGSPTGRCVPAAGAWPCMNGLSFDREHSALVSNEYYDVNGSGGRIVQ</sequence>